<gene>
    <name evidence="2" type="ORF">ALEPTO_LOCUS12010</name>
</gene>
<feature type="compositionally biased region" description="Basic and acidic residues" evidence="1">
    <location>
        <begin position="111"/>
        <end position="120"/>
    </location>
</feature>
<feature type="compositionally biased region" description="Basic and acidic residues" evidence="1">
    <location>
        <begin position="220"/>
        <end position="242"/>
    </location>
</feature>
<accession>A0A9N9N9A1</accession>
<proteinExistence type="predicted"/>
<evidence type="ECO:0000313" key="3">
    <source>
        <dbReference type="Proteomes" id="UP000789508"/>
    </source>
</evidence>
<protein>
    <submittedName>
        <fullName evidence="2">3520_t:CDS:1</fullName>
    </submittedName>
</protein>
<feature type="compositionally biased region" description="Basic and acidic residues" evidence="1">
    <location>
        <begin position="153"/>
        <end position="164"/>
    </location>
</feature>
<name>A0A9N9N9A1_9GLOM</name>
<reference evidence="2" key="1">
    <citation type="submission" date="2021-06" db="EMBL/GenBank/DDBJ databases">
        <authorList>
            <person name="Kallberg Y."/>
            <person name="Tangrot J."/>
            <person name="Rosling A."/>
        </authorList>
    </citation>
    <scope>NUCLEOTIDE SEQUENCE</scope>
    <source>
        <strain evidence="2">FL130A</strain>
    </source>
</reference>
<feature type="region of interest" description="Disordered" evidence="1">
    <location>
        <begin position="93"/>
        <end position="317"/>
    </location>
</feature>
<dbReference type="AlphaFoldDB" id="A0A9N9N9A1"/>
<evidence type="ECO:0000256" key="1">
    <source>
        <dbReference type="SAM" id="MobiDB-lite"/>
    </source>
</evidence>
<dbReference type="EMBL" id="CAJVPS010023688">
    <property type="protein sequence ID" value="CAG8714252.1"/>
    <property type="molecule type" value="Genomic_DNA"/>
</dbReference>
<feature type="compositionally biased region" description="Polar residues" evidence="1">
    <location>
        <begin position="300"/>
        <end position="317"/>
    </location>
</feature>
<organism evidence="2 3">
    <name type="scientific">Ambispora leptoticha</name>
    <dbReference type="NCBI Taxonomy" id="144679"/>
    <lineage>
        <taxon>Eukaryota</taxon>
        <taxon>Fungi</taxon>
        <taxon>Fungi incertae sedis</taxon>
        <taxon>Mucoromycota</taxon>
        <taxon>Glomeromycotina</taxon>
        <taxon>Glomeromycetes</taxon>
        <taxon>Archaeosporales</taxon>
        <taxon>Ambisporaceae</taxon>
        <taxon>Ambispora</taxon>
    </lineage>
</organism>
<sequence length="317" mass="36552">MSKGKNTPEHENVLAELLPDEDIVDYELEDESYHEKLDDFEDTTTSVMVSEKLENNKKEMPLFIKGLEDNKKNLPIKTKNLGDNKKDILNITKDYNKKDKFTTLTQSSNEVSKKPTEEDRRRRKAESDDDIEPRSSRQSKRARQSVKPQVGPTKKDVEASQRESHKPRHASSRQDQFDVDRFRTPQTPDGSPRSKRYNSSNDYSRVRENAHISINHRARAHENFTRSRIFRYEDNQKGRVDKPFNPPPQSSSSGKIISSDKREIENGHKDRLQKQSTFDNHEITKNPPKTLAKGEIGTILPSTNLHSSRSSNDAILK</sequence>
<comment type="caution">
    <text evidence="2">The sequence shown here is derived from an EMBL/GenBank/DDBJ whole genome shotgun (WGS) entry which is preliminary data.</text>
</comment>
<dbReference type="Proteomes" id="UP000789508">
    <property type="component" value="Unassembled WGS sequence"/>
</dbReference>
<feature type="non-terminal residue" evidence="2">
    <location>
        <position position="317"/>
    </location>
</feature>
<evidence type="ECO:0000313" key="2">
    <source>
        <dbReference type="EMBL" id="CAG8714252.1"/>
    </source>
</evidence>
<feature type="compositionally biased region" description="Basic and acidic residues" evidence="1">
    <location>
        <begin position="258"/>
        <end position="284"/>
    </location>
</feature>
<keyword evidence="3" id="KW-1185">Reference proteome</keyword>